<gene>
    <name evidence="2" type="ORF">SAMN05661093_11131</name>
</gene>
<dbReference type="InterPro" id="IPR044992">
    <property type="entry name" value="ChyE-like"/>
</dbReference>
<dbReference type="RefSeq" id="WP_084435035.1">
    <property type="nucleotide sequence ID" value="NZ_FWXV01000027.1"/>
</dbReference>
<dbReference type="AlphaFoldDB" id="A0A1Y5Y9K7"/>
<dbReference type="Gene3D" id="3.40.50.880">
    <property type="match status" value="1"/>
</dbReference>
<accession>A0A1Y5Y9K7</accession>
<dbReference type="PANTHER" id="PTHR42695">
    <property type="entry name" value="GLUTAMINE AMIDOTRANSFERASE YLR126C-RELATED"/>
    <property type="match status" value="1"/>
</dbReference>
<reference evidence="2 3" key="1">
    <citation type="submission" date="2017-04" db="EMBL/GenBank/DDBJ databases">
        <authorList>
            <person name="Afonso C.L."/>
            <person name="Miller P.J."/>
            <person name="Scott M.A."/>
            <person name="Spackman E."/>
            <person name="Goraichik I."/>
            <person name="Dimitrov K.M."/>
            <person name="Suarez D.L."/>
            <person name="Swayne D.E."/>
        </authorList>
    </citation>
    <scope>NUCLEOTIDE SEQUENCE [LARGE SCALE GENOMIC DNA]</scope>
    <source>
        <strain evidence="2 3">DSM 43828</strain>
    </source>
</reference>
<dbReference type="GO" id="GO:0005829">
    <property type="term" value="C:cytosol"/>
    <property type="evidence" value="ECO:0007669"/>
    <property type="project" value="TreeGrafter"/>
</dbReference>
<proteinExistence type="predicted"/>
<dbReference type="Proteomes" id="UP000192674">
    <property type="component" value="Unassembled WGS sequence"/>
</dbReference>
<protein>
    <submittedName>
        <fullName evidence="2">GMP synthase (Glutamine-hydrolysing)</fullName>
    </submittedName>
</protein>
<dbReference type="SUPFAM" id="SSF52317">
    <property type="entry name" value="Class I glutamine amidotransferase-like"/>
    <property type="match status" value="1"/>
</dbReference>
<organism evidence="2 3">
    <name type="scientific">Kibdelosporangium aridum</name>
    <dbReference type="NCBI Taxonomy" id="2030"/>
    <lineage>
        <taxon>Bacteria</taxon>
        <taxon>Bacillati</taxon>
        <taxon>Actinomycetota</taxon>
        <taxon>Actinomycetes</taxon>
        <taxon>Pseudonocardiales</taxon>
        <taxon>Pseudonocardiaceae</taxon>
        <taxon>Kibdelosporangium</taxon>
    </lineage>
</organism>
<keyword evidence="3" id="KW-1185">Reference proteome</keyword>
<dbReference type="PROSITE" id="PS51273">
    <property type="entry name" value="GATASE_TYPE_1"/>
    <property type="match status" value="1"/>
</dbReference>
<dbReference type="OrthoDB" id="5196541at2"/>
<evidence type="ECO:0000259" key="1">
    <source>
        <dbReference type="Pfam" id="PF00117"/>
    </source>
</evidence>
<dbReference type="InterPro" id="IPR029062">
    <property type="entry name" value="Class_I_gatase-like"/>
</dbReference>
<name>A0A1Y5Y9K7_KIBAR</name>
<evidence type="ECO:0000313" key="2">
    <source>
        <dbReference type="EMBL" id="SMD27523.1"/>
    </source>
</evidence>
<dbReference type="EMBL" id="FWXV01000027">
    <property type="protein sequence ID" value="SMD27523.1"/>
    <property type="molecule type" value="Genomic_DNA"/>
</dbReference>
<evidence type="ECO:0000313" key="3">
    <source>
        <dbReference type="Proteomes" id="UP000192674"/>
    </source>
</evidence>
<dbReference type="PANTHER" id="PTHR42695:SF5">
    <property type="entry name" value="GLUTAMINE AMIDOTRANSFERASE YLR126C-RELATED"/>
    <property type="match status" value="1"/>
</dbReference>
<dbReference type="Pfam" id="PF00117">
    <property type="entry name" value="GATase"/>
    <property type="match status" value="1"/>
</dbReference>
<sequence>MTGPCVLIIDNGSLSIGPLRRRFERLHLDTEVVRVADASTRVDGRYQALVLSGTKVPAHVGDYRHVVDLVLRSGLPTLGVCGGMHILALAHGAKLERGQQRVGNYPVELETDGFLAGLKRTVSLFQRHTLYVNRVPTGFSAIGWSESCPVEVILSDDGRILGAQAHLEFRDDGFALIQAFARLVPVPATQDERRNDVRFPADR</sequence>
<dbReference type="InterPro" id="IPR017926">
    <property type="entry name" value="GATASE"/>
</dbReference>
<feature type="domain" description="Glutamine amidotransferase" evidence="1">
    <location>
        <begin position="7"/>
        <end position="170"/>
    </location>
</feature>